<keyword evidence="2" id="KW-1185">Reference proteome</keyword>
<evidence type="ECO:0000313" key="1">
    <source>
        <dbReference type="EMBL" id="UYP47146.1"/>
    </source>
</evidence>
<name>A0ABY6HX37_9ARCH</name>
<dbReference type="EMBL" id="CP104013">
    <property type="protein sequence ID" value="UYP47146.1"/>
    <property type="molecule type" value="Genomic_DNA"/>
</dbReference>
<organism evidence="1 2">
    <name type="scientific">Candidatus Lokiarchaeum ossiferum</name>
    <dbReference type="NCBI Taxonomy" id="2951803"/>
    <lineage>
        <taxon>Archaea</taxon>
        <taxon>Promethearchaeati</taxon>
        <taxon>Promethearchaeota</taxon>
        <taxon>Promethearchaeia</taxon>
        <taxon>Promethearchaeales</taxon>
        <taxon>Promethearchaeaceae</taxon>
        <taxon>Candidatus Lokiarchaeum</taxon>
    </lineage>
</organism>
<sequence>MNYVFPTTFFAYLDLLGFSQFVLNLSAQEEFQKDPFRKQQTLLYYYNVLEPLVNGSIFAHKSIPSPENVEPIKNYNNFKVKISELNSMIVSDSIFLWTDDLSIEGFTKLLHVVKSIINTNMLWDFGFPLRGGISMGSITYQRIDWETPKINAISTLVGDALVKAAAIEANQDWAGCMLDSEIVEYFKALDNSNDTIKYLEQQNLINHYKCPLKTVPSDAYVVKWPEVKGKVNLSLYDLPITMTFQRNGPILETSIQQKLQNTLDFVHSLQNILD</sequence>
<accession>A0ABY6HX37</accession>
<evidence type="ECO:0000313" key="2">
    <source>
        <dbReference type="Proteomes" id="UP001208689"/>
    </source>
</evidence>
<reference evidence="1" key="1">
    <citation type="submission" date="2022-09" db="EMBL/GenBank/DDBJ databases">
        <title>Actin cytoskeleton and complex cell architecture in an #Asgard archaeon.</title>
        <authorList>
            <person name="Ponce Toledo R.I."/>
            <person name="Schleper C."/>
            <person name="Rodrigues Oliveira T."/>
            <person name="Wollweber F."/>
            <person name="Xu J."/>
            <person name="Rittmann S."/>
            <person name="Klingl A."/>
            <person name="Pilhofer M."/>
        </authorList>
    </citation>
    <scope>NUCLEOTIDE SEQUENCE</scope>
    <source>
        <strain evidence="1">B-35</strain>
    </source>
</reference>
<protein>
    <submittedName>
        <fullName evidence="1">Uncharacterized protein</fullName>
    </submittedName>
</protein>
<proteinExistence type="predicted"/>
<gene>
    <name evidence="1" type="ORF">NEF87_003431</name>
</gene>
<dbReference type="Proteomes" id="UP001208689">
    <property type="component" value="Chromosome"/>
</dbReference>